<gene>
    <name evidence="13" type="ORF">SAMN04488087_1246</name>
</gene>
<dbReference type="Gene3D" id="3.30.1150.10">
    <property type="match status" value="1"/>
</dbReference>
<organism evidence="13 14">
    <name type="scientific">Rhodothermus profundi</name>
    <dbReference type="NCBI Taxonomy" id="633813"/>
    <lineage>
        <taxon>Bacteria</taxon>
        <taxon>Pseudomonadati</taxon>
        <taxon>Rhodothermota</taxon>
        <taxon>Rhodothermia</taxon>
        <taxon>Rhodothermales</taxon>
        <taxon>Rhodothermaceae</taxon>
        <taxon>Rhodothermus</taxon>
    </lineage>
</organism>
<keyword evidence="3" id="KW-0813">Transport</keyword>
<sequence>MQRVLKLGKIQKRADVDEPSGNFLDCLWFFHRGFSLGEVVMGRGPTGSWRRRQLYHRLEVREHIYALRLLGSLAVVLMLCLWLTRLPWYPAPRPIGWQLVEEDRRLALMATQLEAKAQEDAGVPITRFTPPEPEQKQEGRDTSQRPTFKLRRRLEPPARLQAREVIFENPEQPPRIIGGLGAYYIHIEYPEEAIRAGIEGRLVLRFIVETDGRPSRIQVIEPLHPLLDSAAVAALRRVRFIPGKQNGRPVRVRMQLPVRFRLLPSPVQANNDGGH</sequence>
<dbReference type="AlphaFoldDB" id="A0A1M6SVP8"/>
<evidence type="ECO:0000256" key="2">
    <source>
        <dbReference type="ARBA" id="ARBA00006555"/>
    </source>
</evidence>
<keyword evidence="8 11" id="KW-1133">Transmembrane helix</keyword>
<reference evidence="14" key="1">
    <citation type="submission" date="2016-11" db="EMBL/GenBank/DDBJ databases">
        <authorList>
            <person name="Varghese N."/>
            <person name="Submissions S."/>
        </authorList>
    </citation>
    <scope>NUCLEOTIDE SEQUENCE [LARGE SCALE GENOMIC DNA]</scope>
    <source>
        <strain evidence="14">DSM 22212</strain>
    </source>
</reference>
<evidence type="ECO:0000313" key="14">
    <source>
        <dbReference type="Proteomes" id="UP000185812"/>
    </source>
</evidence>
<feature type="compositionally biased region" description="Basic and acidic residues" evidence="10">
    <location>
        <begin position="133"/>
        <end position="143"/>
    </location>
</feature>
<dbReference type="STRING" id="633813.SAMN04488087_1246"/>
<evidence type="ECO:0000259" key="12">
    <source>
        <dbReference type="PROSITE" id="PS52015"/>
    </source>
</evidence>
<dbReference type="NCBIfam" id="TIGR01352">
    <property type="entry name" value="tonB_Cterm"/>
    <property type="match status" value="1"/>
</dbReference>
<evidence type="ECO:0000256" key="4">
    <source>
        <dbReference type="ARBA" id="ARBA00022475"/>
    </source>
</evidence>
<keyword evidence="9 11" id="KW-0472">Membrane</keyword>
<accession>A0A1M6SVP8</accession>
<evidence type="ECO:0000256" key="1">
    <source>
        <dbReference type="ARBA" id="ARBA00004383"/>
    </source>
</evidence>
<dbReference type="InterPro" id="IPR037682">
    <property type="entry name" value="TonB_C"/>
</dbReference>
<dbReference type="PROSITE" id="PS52015">
    <property type="entry name" value="TONB_CTD"/>
    <property type="match status" value="1"/>
</dbReference>
<evidence type="ECO:0000256" key="9">
    <source>
        <dbReference type="ARBA" id="ARBA00023136"/>
    </source>
</evidence>
<keyword evidence="5" id="KW-0997">Cell inner membrane</keyword>
<dbReference type="SUPFAM" id="SSF74653">
    <property type="entry name" value="TolA/TonB C-terminal domain"/>
    <property type="match status" value="1"/>
</dbReference>
<dbReference type="Pfam" id="PF03544">
    <property type="entry name" value="TonB_C"/>
    <property type="match status" value="1"/>
</dbReference>
<evidence type="ECO:0000256" key="11">
    <source>
        <dbReference type="SAM" id="Phobius"/>
    </source>
</evidence>
<protein>
    <submittedName>
        <fullName evidence="13">Protein TonB</fullName>
    </submittedName>
</protein>
<feature type="region of interest" description="Disordered" evidence="10">
    <location>
        <begin position="124"/>
        <end position="151"/>
    </location>
</feature>
<name>A0A1M6SVP8_9BACT</name>
<keyword evidence="7" id="KW-0653">Protein transport</keyword>
<keyword evidence="14" id="KW-1185">Reference proteome</keyword>
<dbReference type="GO" id="GO:0031992">
    <property type="term" value="F:energy transducer activity"/>
    <property type="evidence" value="ECO:0007669"/>
    <property type="project" value="TreeGrafter"/>
</dbReference>
<comment type="subcellular location">
    <subcellularLocation>
        <location evidence="1">Cell inner membrane</location>
        <topology evidence="1">Single-pass membrane protein</topology>
        <orientation evidence="1">Periplasmic side</orientation>
    </subcellularLocation>
</comment>
<keyword evidence="4" id="KW-1003">Cell membrane</keyword>
<evidence type="ECO:0000256" key="6">
    <source>
        <dbReference type="ARBA" id="ARBA00022692"/>
    </source>
</evidence>
<evidence type="ECO:0000313" key="13">
    <source>
        <dbReference type="EMBL" id="SHK48756.1"/>
    </source>
</evidence>
<evidence type="ECO:0000256" key="7">
    <source>
        <dbReference type="ARBA" id="ARBA00022927"/>
    </source>
</evidence>
<evidence type="ECO:0000256" key="10">
    <source>
        <dbReference type="SAM" id="MobiDB-lite"/>
    </source>
</evidence>
<feature type="transmembrane region" description="Helical" evidence="11">
    <location>
        <begin position="65"/>
        <end position="84"/>
    </location>
</feature>
<keyword evidence="6 11" id="KW-0812">Transmembrane</keyword>
<feature type="domain" description="TonB C-terminal" evidence="12">
    <location>
        <begin position="174"/>
        <end position="269"/>
    </location>
</feature>
<dbReference type="GO" id="GO:0098797">
    <property type="term" value="C:plasma membrane protein complex"/>
    <property type="evidence" value="ECO:0007669"/>
    <property type="project" value="TreeGrafter"/>
</dbReference>
<dbReference type="PANTHER" id="PTHR33446:SF2">
    <property type="entry name" value="PROTEIN TONB"/>
    <property type="match status" value="1"/>
</dbReference>
<dbReference type="GO" id="GO:0015031">
    <property type="term" value="P:protein transport"/>
    <property type="evidence" value="ECO:0007669"/>
    <property type="project" value="UniProtKB-KW"/>
</dbReference>
<proteinExistence type="inferred from homology"/>
<dbReference type="EMBL" id="FRAU01000003">
    <property type="protein sequence ID" value="SHK48756.1"/>
    <property type="molecule type" value="Genomic_DNA"/>
</dbReference>
<dbReference type="GO" id="GO:0055085">
    <property type="term" value="P:transmembrane transport"/>
    <property type="evidence" value="ECO:0007669"/>
    <property type="project" value="InterPro"/>
</dbReference>
<evidence type="ECO:0000256" key="5">
    <source>
        <dbReference type="ARBA" id="ARBA00022519"/>
    </source>
</evidence>
<dbReference type="InterPro" id="IPR051045">
    <property type="entry name" value="TonB-dependent_transducer"/>
</dbReference>
<evidence type="ECO:0000256" key="3">
    <source>
        <dbReference type="ARBA" id="ARBA00022448"/>
    </source>
</evidence>
<dbReference type="InterPro" id="IPR006260">
    <property type="entry name" value="TonB/TolA_C"/>
</dbReference>
<evidence type="ECO:0000256" key="8">
    <source>
        <dbReference type="ARBA" id="ARBA00022989"/>
    </source>
</evidence>
<comment type="similarity">
    <text evidence="2">Belongs to the TonB family.</text>
</comment>
<dbReference type="Proteomes" id="UP000185812">
    <property type="component" value="Unassembled WGS sequence"/>
</dbReference>
<dbReference type="PANTHER" id="PTHR33446">
    <property type="entry name" value="PROTEIN TONB-RELATED"/>
    <property type="match status" value="1"/>
</dbReference>